<keyword evidence="2" id="KW-0805">Transcription regulation</keyword>
<accession>A0A9W4MWC9</accession>
<organism evidence="8 9">
    <name type="scientific">Penicillium olsonii</name>
    <dbReference type="NCBI Taxonomy" id="99116"/>
    <lineage>
        <taxon>Eukaryota</taxon>
        <taxon>Fungi</taxon>
        <taxon>Dikarya</taxon>
        <taxon>Ascomycota</taxon>
        <taxon>Pezizomycotina</taxon>
        <taxon>Eurotiomycetes</taxon>
        <taxon>Eurotiomycetidae</taxon>
        <taxon>Eurotiales</taxon>
        <taxon>Aspergillaceae</taxon>
        <taxon>Penicillium</taxon>
    </lineage>
</organism>
<evidence type="ECO:0000256" key="4">
    <source>
        <dbReference type="ARBA" id="ARBA00023163"/>
    </source>
</evidence>
<evidence type="ECO:0000256" key="6">
    <source>
        <dbReference type="SAM" id="MobiDB-lite"/>
    </source>
</evidence>
<reference evidence="8" key="1">
    <citation type="submission" date="2021-07" db="EMBL/GenBank/DDBJ databases">
        <authorList>
            <person name="Branca A.L. A."/>
        </authorList>
    </citation>
    <scope>NUCLEOTIDE SEQUENCE</scope>
</reference>
<comment type="subcellular location">
    <subcellularLocation>
        <location evidence="1">Nucleus</location>
    </subcellularLocation>
</comment>
<dbReference type="Pfam" id="PF11951">
    <property type="entry name" value="Fungal_trans_2"/>
    <property type="match status" value="1"/>
</dbReference>
<dbReference type="PANTHER" id="PTHR37534:SF49">
    <property type="entry name" value="LYSINE BIOSYNTHESIS REGULATORY PROTEIN LYS14"/>
    <property type="match status" value="1"/>
</dbReference>
<evidence type="ECO:0000256" key="5">
    <source>
        <dbReference type="ARBA" id="ARBA00023242"/>
    </source>
</evidence>
<evidence type="ECO:0000313" key="8">
    <source>
        <dbReference type="EMBL" id="CAG8145084.1"/>
    </source>
</evidence>
<feature type="domain" description="Zn(2)-C6 fungal-type" evidence="7">
    <location>
        <begin position="7"/>
        <end position="35"/>
    </location>
</feature>
<comment type="caution">
    <text evidence="8">The sequence shown here is derived from an EMBL/GenBank/DDBJ whole genome shotgun (WGS) entry which is preliminary data.</text>
</comment>
<evidence type="ECO:0000313" key="9">
    <source>
        <dbReference type="Proteomes" id="UP001153618"/>
    </source>
</evidence>
<dbReference type="OrthoDB" id="25818at2759"/>
<protein>
    <recommendedName>
        <fullName evidence="7">Zn(2)-C6 fungal-type domain-containing protein</fullName>
    </recommendedName>
</protein>
<dbReference type="AlphaFoldDB" id="A0A9W4MWC9"/>
<sequence>MSHRGPACTTCREKCRKCDRTRPTCNRCTSKGLVCKGYPDKFRFCGLATRGKWKNKSAPTVTRPSGQDCPPPPQQQRTEVPQMSTFVPFDISTLVDDQQQILDITLSDHAMSQHSPSDLSTVWRSPDHRAVELDDLLMLDRTETLLRHYDEQICPHQIALAADGAQNPYRKFILPLAYEQIGLLYAVLGITSFHLGTANEDSYLRDTLAVVYRTRAIRSLADTIEAGISGNIHENERDALFATIQLLLLQIHGVHITGAVSICKQLKLFDNLTKNDERAIFFLGNLAWLDIIRSFANPSRLCFSQELREKLSSLSSIDFEQVNGCPRKLFLLMGTILEHGKAHSSGQLDELKFQQLLESARFELYACNLNNGDYPDNDQRWIAVAEAFRHACILYTSRIIDLTQPAEAAVIQHSVTAILDHVAEIPVDCYLIELLVMPLFIAGADALSAHARHYILMRLDNIKALAGVGNDLIGSLLKKVWDARGNQQKHDRSNIPWMWFVCVQHVLSEVSLTVIGA</sequence>
<name>A0A9W4MWC9_PENOL</name>
<dbReference type="PROSITE" id="PS50048">
    <property type="entry name" value="ZN2_CY6_FUNGAL_2"/>
    <property type="match status" value="1"/>
</dbReference>
<dbReference type="GO" id="GO:0000976">
    <property type="term" value="F:transcription cis-regulatory region binding"/>
    <property type="evidence" value="ECO:0007669"/>
    <property type="project" value="TreeGrafter"/>
</dbReference>
<feature type="region of interest" description="Disordered" evidence="6">
    <location>
        <begin position="55"/>
        <end position="79"/>
    </location>
</feature>
<proteinExistence type="predicted"/>
<evidence type="ECO:0000256" key="2">
    <source>
        <dbReference type="ARBA" id="ARBA00023015"/>
    </source>
</evidence>
<keyword evidence="9" id="KW-1185">Reference proteome</keyword>
<dbReference type="InterPro" id="IPR021858">
    <property type="entry name" value="Fun_TF"/>
</dbReference>
<dbReference type="EMBL" id="CAJVOS010000030">
    <property type="protein sequence ID" value="CAG8145084.1"/>
    <property type="molecule type" value="Genomic_DNA"/>
</dbReference>
<keyword evidence="5" id="KW-0539">Nucleus</keyword>
<dbReference type="InterPro" id="IPR036864">
    <property type="entry name" value="Zn2-C6_fun-type_DNA-bd_sf"/>
</dbReference>
<dbReference type="Pfam" id="PF00172">
    <property type="entry name" value="Zn_clus"/>
    <property type="match status" value="1"/>
</dbReference>
<dbReference type="GO" id="GO:0008270">
    <property type="term" value="F:zinc ion binding"/>
    <property type="evidence" value="ECO:0007669"/>
    <property type="project" value="InterPro"/>
</dbReference>
<keyword evidence="3" id="KW-0238">DNA-binding</keyword>
<gene>
    <name evidence="8" type="ORF">POLS_LOCUS5915</name>
</gene>
<dbReference type="InterPro" id="IPR001138">
    <property type="entry name" value="Zn2Cys6_DnaBD"/>
</dbReference>
<dbReference type="CDD" id="cd00067">
    <property type="entry name" value="GAL4"/>
    <property type="match status" value="1"/>
</dbReference>
<dbReference type="GO" id="GO:0045944">
    <property type="term" value="P:positive regulation of transcription by RNA polymerase II"/>
    <property type="evidence" value="ECO:0007669"/>
    <property type="project" value="TreeGrafter"/>
</dbReference>
<dbReference type="SUPFAM" id="SSF57701">
    <property type="entry name" value="Zn2/Cys6 DNA-binding domain"/>
    <property type="match status" value="1"/>
</dbReference>
<dbReference type="GO" id="GO:0005634">
    <property type="term" value="C:nucleus"/>
    <property type="evidence" value="ECO:0007669"/>
    <property type="project" value="UniProtKB-SubCell"/>
</dbReference>
<evidence type="ECO:0000256" key="1">
    <source>
        <dbReference type="ARBA" id="ARBA00004123"/>
    </source>
</evidence>
<dbReference type="PANTHER" id="PTHR37534">
    <property type="entry name" value="TRANSCRIPTIONAL ACTIVATOR PROTEIN UGA3"/>
    <property type="match status" value="1"/>
</dbReference>
<dbReference type="GO" id="GO:0000981">
    <property type="term" value="F:DNA-binding transcription factor activity, RNA polymerase II-specific"/>
    <property type="evidence" value="ECO:0007669"/>
    <property type="project" value="InterPro"/>
</dbReference>
<evidence type="ECO:0000259" key="7">
    <source>
        <dbReference type="PROSITE" id="PS50048"/>
    </source>
</evidence>
<dbReference type="Proteomes" id="UP001153618">
    <property type="component" value="Unassembled WGS sequence"/>
</dbReference>
<keyword evidence="4" id="KW-0804">Transcription</keyword>
<evidence type="ECO:0000256" key="3">
    <source>
        <dbReference type="ARBA" id="ARBA00023125"/>
    </source>
</evidence>